<proteinExistence type="predicted"/>
<name>A0ABD5XQP6_9EURY</name>
<keyword evidence="2" id="KW-0804">Transcription</keyword>
<keyword evidence="1" id="KW-0805">Transcription regulation</keyword>
<dbReference type="SUPFAM" id="SSF88659">
    <property type="entry name" value="Sigma3 and sigma4 domains of RNA polymerase sigma factors"/>
    <property type="match status" value="1"/>
</dbReference>
<protein>
    <submittedName>
        <fullName evidence="4">Helix-turn-helix domain-containing protein</fullName>
    </submittedName>
</protein>
<dbReference type="InterPro" id="IPR013324">
    <property type="entry name" value="RNA_pol_sigma_r3/r4-like"/>
</dbReference>
<sequence>MILAHYTIDHPFLRRTLRTVAGAHLKWEDSYTDQAGHMRLTGWLDADDLEELDAAIAADPTVGDRLALTESNDRVLYRLDFADAYKAVSVRSIIGEVGGVNDVITADADGWHLKTAFPSREAIEHVYGFCCRNDIPFTLERIYEQSDLFGSGNGGLTDRQHETLVAAVESGYLDIPRRASLADLADTLGISESAASERFRRGVKRLVTATLVE</sequence>
<reference evidence="4 5" key="1">
    <citation type="journal article" date="2019" name="Int. J. Syst. Evol. Microbiol.">
        <title>The Global Catalogue of Microorganisms (GCM) 10K type strain sequencing project: providing services to taxonomists for standard genome sequencing and annotation.</title>
        <authorList>
            <consortium name="The Broad Institute Genomics Platform"/>
            <consortium name="The Broad Institute Genome Sequencing Center for Infectious Disease"/>
            <person name="Wu L."/>
            <person name="Ma J."/>
        </authorList>
    </citation>
    <scope>NUCLEOTIDE SEQUENCE [LARGE SCALE GENOMIC DNA]</scope>
    <source>
        <strain evidence="4 5">DT92</strain>
    </source>
</reference>
<dbReference type="PANTHER" id="PTHR34236">
    <property type="entry name" value="DIMETHYL SULFOXIDE REDUCTASE TRANSCRIPTIONAL ACTIVATOR"/>
    <property type="match status" value="1"/>
</dbReference>
<feature type="domain" description="HTH bat-type" evidence="3">
    <location>
        <begin position="156"/>
        <end position="207"/>
    </location>
</feature>
<dbReference type="RefSeq" id="WP_284013346.1">
    <property type="nucleotide sequence ID" value="NZ_CP126156.1"/>
</dbReference>
<evidence type="ECO:0000256" key="1">
    <source>
        <dbReference type="ARBA" id="ARBA00023015"/>
    </source>
</evidence>
<keyword evidence="5" id="KW-1185">Reference proteome</keyword>
<comment type="caution">
    <text evidence="4">The sequence shown here is derived from an EMBL/GenBank/DDBJ whole genome shotgun (WGS) entry which is preliminary data.</text>
</comment>
<dbReference type="Pfam" id="PF04967">
    <property type="entry name" value="HTH_10"/>
    <property type="match status" value="1"/>
</dbReference>
<dbReference type="PANTHER" id="PTHR34236:SF1">
    <property type="entry name" value="DIMETHYL SULFOXIDE REDUCTASE TRANSCRIPTIONAL ACTIVATOR"/>
    <property type="match status" value="1"/>
</dbReference>
<evidence type="ECO:0000313" key="4">
    <source>
        <dbReference type="EMBL" id="MFC7137460.1"/>
    </source>
</evidence>
<dbReference type="AlphaFoldDB" id="A0ABD5XQP6"/>
<evidence type="ECO:0000259" key="3">
    <source>
        <dbReference type="Pfam" id="PF04967"/>
    </source>
</evidence>
<evidence type="ECO:0000256" key="2">
    <source>
        <dbReference type="ARBA" id="ARBA00023163"/>
    </source>
</evidence>
<organism evidence="4 5">
    <name type="scientific">Halobaculum litoreum</name>
    <dbReference type="NCBI Taxonomy" id="3031998"/>
    <lineage>
        <taxon>Archaea</taxon>
        <taxon>Methanobacteriati</taxon>
        <taxon>Methanobacteriota</taxon>
        <taxon>Stenosarchaea group</taxon>
        <taxon>Halobacteria</taxon>
        <taxon>Halobacteriales</taxon>
        <taxon>Haloferacaceae</taxon>
        <taxon>Halobaculum</taxon>
    </lineage>
</organism>
<dbReference type="InterPro" id="IPR007050">
    <property type="entry name" value="HTH_bacterioopsin"/>
</dbReference>
<evidence type="ECO:0000313" key="5">
    <source>
        <dbReference type="Proteomes" id="UP001596368"/>
    </source>
</evidence>
<dbReference type="EMBL" id="JBHSZG010000001">
    <property type="protein sequence ID" value="MFC7137460.1"/>
    <property type="molecule type" value="Genomic_DNA"/>
</dbReference>
<gene>
    <name evidence="4" type="ORF">ACFQRB_15545</name>
</gene>
<dbReference type="Proteomes" id="UP001596368">
    <property type="component" value="Unassembled WGS sequence"/>
</dbReference>
<accession>A0ABD5XQP6</accession>
<dbReference type="GeneID" id="81120477"/>